<evidence type="ECO:0000313" key="2">
    <source>
        <dbReference type="Proteomes" id="UP001320326"/>
    </source>
</evidence>
<proteinExistence type="predicted"/>
<evidence type="ECO:0000313" key="1">
    <source>
        <dbReference type="EMBL" id="BCK87802.1"/>
    </source>
</evidence>
<dbReference type="EMBL" id="AP023423">
    <property type="protein sequence ID" value="BCK87802.1"/>
    <property type="molecule type" value="Genomic_DNA"/>
</dbReference>
<sequence length="100" mass="10488">MIVRITQIVFLALVVYFFVHSTKASAEPIPAGFESACRSVGGEPWQSRNGERVGCLFGRDSTFIKTIESLNQAQQQAGEAAASLVSAGAASIKEGIAGGK</sequence>
<protein>
    <submittedName>
        <fullName evidence="1">Uncharacterized protein</fullName>
    </submittedName>
</protein>
<dbReference type="KEGG" id="seme:MIZ01_1598"/>
<organism evidence="1 2">
    <name type="scientific">Sideroxyarcus emersonii</name>
    <dbReference type="NCBI Taxonomy" id="2764705"/>
    <lineage>
        <taxon>Bacteria</taxon>
        <taxon>Pseudomonadati</taxon>
        <taxon>Pseudomonadota</taxon>
        <taxon>Betaproteobacteria</taxon>
        <taxon>Nitrosomonadales</taxon>
        <taxon>Gallionellaceae</taxon>
        <taxon>Sideroxyarcus</taxon>
    </lineage>
</organism>
<dbReference type="AlphaFoldDB" id="A0AAN2BZH3"/>
<keyword evidence="2" id="KW-1185">Reference proteome</keyword>
<reference evidence="1 2" key="1">
    <citation type="journal article" date="2022" name="Int. J. Syst. Evol. Microbiol.">
        <title>&lt;i&gt;Sideroxyarcus emersonii&lt;/i&gt; gen. nov. sp. nov., a neutrophilic, microaerobic iron- and thiosulfate-oxidizing bacterium isolated from iron-rich wetland sediment.</title>
        <authorList>
            <person name="Kato S."/>
            <person name="Itoh T."/>
            <person name="Iino T."/>
            <person name="Ohkuma M."/>
        </authorList>
    </citation>
    <scope>NUCLEOTIDE SEQUENCE [LARGE SCALE GENOMIC DNA]</scope>
    <source>
        <strain evidence="1 2">MIZ01</strain>
    </source>
</reference>
<accession>A0AAN2BZH3</accession>
<dbReference type="Proteomes" id="UP001320326">
    <property type="component" value="Chromosome"/>
</dbReference>
<gene>
    <name evidence="1" type="ORF">MIZ01_1598</name>
</gene>
<dbReference type="RefSeq" id="WP_237246364.1">
    <property type="nucleotide sequence ID" value="NZ_AP023423.1"/>
</dbReference>
<name>A0AAN2BZH3_9PROT</name>